<dbReference type="STRING" id="630390.A0A180GRM1"/>
<dbReference type="Proteomes" id="UP000005240">
    <property type="component" value="Unassembled WGS sequence"/>
</dbReference>
<feature type="region of interest" description="Disordered" evidence="1">
    <location>
        <begin position="97"/>
        <end position="125"/>
    </location>
</feature>
<reference evidence="3" key="4">
    <citation type="submission" date="2025-05" db="UniProtKB">
        <authorList>
            <consortium name="EnsemblFungi"/>
        </authorList>
    </citation>
    <scope>IDENTIFICATION</scope>
    <source>
        <strain evidence="3">isolate 1-1 / race 1 (BBBD)</strain>
    </source>
</reference>
<feature type="region of interest" description="Disordered" evidence="1">
    <location>
        <begin position="1"/>
        <end position="28"/>
    </location>
</feature>
<feature type="compositionally biased region" description="Low complexity" evidence="1">
    <location>
        <begin position="116"/>
        <end position="125"/>
    </location>
</feature>
<name>A0A180GRM1_PUCT1</name>
<dbReference type="VEuPathDB" id="FungiDB:PTTG_26940"/>
<dbReference type="EnsemblFungi" id="PTTG_26940-t43_1">
    <property type="protein sequence ID" value="PTTG_26940-t43_1-p1"/>
    <property type="gene ID" value="PTTG_26940"/>
</dbReference>
<feature type="compositionally biased region" description="Low complexity" evidence="1">
    <location>
        <begin position="97"/>
        <end position="108"/>
    </location>
</feature>
<evidence type="ECO:0000313" key="3">
    <source>
        <dbReference type="EnsemblFungi" id="PTTG_26940-t43_1-p1"/>
    </source>
</evidence>
<sequence length="306" mass="31561">MVHKTTPPANITGTNPPTNAPTPPTNAVTVSPEVWAQMQQLLGLLPNLGSLAASSAPPPASSVPPTSLAAAPLASLAPSPAAPPTLLALAASSAPSPVAPPASFAPASSAPPPASTAPTSLLAASSVPSTAPLPAAGASPTSNSVMNTKDKAEDTLVTSDLAKVVPAPDKPEIKNCAKPNAIINLKTYNFCRGVPMDPPPSGKLESMNDVVLFCQMWAKEHGYAVFKANSHWGKNVYIKCNKLGQFRGTLLNQSGQNTASMKIDCPFKVKGSVPTNRKLQTKHWTLEIQNATHNHEASPPSAHAAH</sequence>
<evidence type="ECO:0000313" key="2">
    <source>
        <dbReference type="EMBL" id="OAV94613.1"/>
    </source>
</evidence>
<evidence type="ECO:0000256" key="1">
    <source>
        <dbReference type="SAM" id="MobiDB-lite"/>
    </source>
</evidence>
<reference evidence="3 4" key="3">
    <citation type="journal article" date="2017" name="G3 (Bethesda)">
        <title>Comparative analysis highlights variable genome content of wheat rusts and divergence of the mating loci.</title>
        <authorList>
            <person name="Cuomo C.A."/>
            <person name="Bakkeren G."/>
            <person name="Khalil H.B."/>
            <person name="Panwar V."/>
            <person name="Joly D."/>
            <person name="Linning R."/>
            <person name="Sakthikumar S."/>
            <person name="Song X."/>
            <person name="Adiconis X."/>
            <person name="Fan L."/>
            <person name="Goldberg J.M."/>
            <person name="Levin J.Z."/>
            <person name="Young S."/>
            <person name="Zeng Q."/>
            <person name="Anikster Y."/>
            <person name="Bruce M."/>
            <person name="Wang M."/>
            <person name="Yin C."/>
            <person name="McCallum B."/>
            <person name="Szabo L.J."/>
            <person name="Hulbert S."/>
            <person name="Chen X."/>
            <person name="Fellers J.P."/>
        </authorList>
    </citation>
    <scope>NUCLEOTIDE SEQUENCE</scope>
    <source>
        <strain evidence="4">Isolate 1-1 / race 1 (BBBD)</strain>
        <strain evidence="3">isolate 1-1 / race 1 (BBBD)</strain>
    </source>
</reference>
<reference evidence="2" key="2">
    <citation type="submission" date="2016-05" db="EMBL/GenBank/DDBJ databases">
        <title>Comparative analysis highlights variable genome content of wheat rusts and divergence of the mating loci.</title>
        <authorList>
            <person name="Cuomo C.A."/>
            <person name="Bakkeren G."/>
            <person name="Szabo L."/>
            <person name="Khalil H."/>
            <person name="Joly D."/>
            <person name="Goldberg J."/>
            <person name="Young S."/>
            <person name="Zeng Q."/>
            <person name="Fellers J."/>
        </authorList>
    </citation>
    <scope>NUCLEOTIDE SEQUENCE [LARGE SCALE GENOMIC DNA]</scope>
    <source>
        <strain evidence="2">1-1 BBBD Race 1</strain>
    </source>
</reference>
<dbReference type="AlphaFoldDB" id="A0A180GRM1"/>
<gene>
    <name evidence="2" type="ORF">PTTG_26940</name>
</gene>
<accession>A0A180GRM1</accession>
<feature type="compositionally biased region" description="Low complexity" evidence="1">
    <location>
        <begin position="1"/>
        <end position="17"/>
    </location>
</feature>
<organism evidence="2">
    <name type="scientific">Puccinia triticina (isolate 1-1 / race 1 (BBBD))</name>
    <name type="common">Brown leaf rust fungus</name>
    <dbReference type="NCBI Taxonomy" id="630390"/>
    <lineage>
        <taxon>Eukaryota</taxon>
        <taxon>Fungi</taxon>
        <taxon>Dikarya</taxon>
        <taxon>Basidiomycota</taxon>
        <taxon>Pucciniomycotina</taxon>
        <taxon>Pucciniomycetes</taxon>
        <taxon>Pucciniales</taxon>
        <taxon>Pucciniaceae</taxon>
        <taxon>Puccinia</taxon>
    </lineage>
</organism>
<dbReference type="OrthoDB" id="10654523at2759"/>
<evidence type="ECO:0000313" key="4">
    <source>
        <dbReference type="Proteomes" id="UP000005240"/>
    </source>
</evidence>
<evidence type="ECO:0008006" key="5">
    <source>
        <dbReference type="Google" id="ProtNLM"/>
    </source>
</evidence>
<proteinExistence type="predicted"/>
<protein>
    <recommendedName>
        <fullName evidence="5">FAR1 domain-containing protein</fullName>
    </recommendedName>
</protein>
<keyword evidence="4" id="KW-1185">Reference proteome</keyword>
<reference evidence="2" key="1">
    <citation type="submission" date="2009-11" db="EMBL/GenBank/DDBJ databases">
        <authorList>
            <consortium name="The Broad Institute Genome Sequencing Platform"/>
            <person name="Ward D."/>
            <person name="Feldgarden M."/>
            <person name="Earl A."/>
            <person name="Young S.K."/>
            <person name="Zeng Q."/>
            <person name="Koehrsen M."/>
            <person name="Alvarado L."/>
            <person name="Berlin A."/>
            <person name="Bochicchio J."/>
            <person name="Borenstein D."/>
            <person name="Chapman S.B."/>
            <person name="Chen Z."/>
            <person name="Engels R."/>
            <person name="Freedman E."/>
            <person name="Gellesch M."/>
            <person name="Goldberg J."/>
            <person name="Griggs A."/>
            <person name="Gujja S."/>
            <person name="Heilman E."/>
            <person name="Heiman D."/>
            <person name="Hepburn T."/>
            <person name="Howarth C."/>
            <person name="Jen D."/>
            <person name="Larson L."/>
            <person name="Lewis B."/>
            <person name="Mehta T."/>
            <person name="Park D."/>
            <person name="Pearson M."/>
            <person name="Roberts A."/>
            <person name="Saif S."/>
            <person name="Shea T."/>
            <person name="Shenoy N."/>
            <person name="Sisk P."/>
            <person name="Stolte C."/>
            <person name="Sykes S."/>
            <person name="Thomson T."/>
            <person name="Walk T."/>
            <person name="White J."/>
            <person name="Yandava C."/>
            <person name="Izard J."/>
            <person name="Baranova O.V."/>
            <person name="Blanton J.M."/>
            <person name="Tanner A.C."/>
            <person name="Dewhirst F.E."/>
            <person name="Haas B."/>
            <person name="Nusbaum C."/>
            <person name="Birren B."/>
        </authorList>
    </citation>
    <scope>NUCLEOTIDE SEQUENCE [LARGE SCALE GENOMIC DNA]</scope>
    <source>
        <strain evidence="2">1-1 BBBD Race 1</strain>
    </source>
</reference>
<dbReference type="EMBL" id="ADAS02000038">
    <property type="protein sequence ID" value="OAV94613.1"/>
    <property type="molecule type" value="Genomic_DNA"/>
</dbReference>